<dbReference type="Proteomes" id="UP000715781">
    <property type="component" value="Unassembled WGS sequence"/>
</dbReference>
<accession>A0A951Q2I4</accession>
<dbReference type="EMBL" id="JAHHHN010000018">
    <property type="protein sequence ID" value="MBW4564112.1"/>
    <property type="molecule type" value="Genomic_DNA"/>
</dbReference>
<sequence>MFLFVPWKLDKSYCDRISFKERLISNGENAIAKLKPKPRVQGELIHTFLICI</sequence>
<evidence type="ECO:0000313" key="2">
    <source>
        <dbReference type="Proteomes" id="UP000715781"/>
    </source>
</evidence>
<reference evidence="1" key="1">
    <citation type="submission" date="2021-05" db="EMBL/GenBank/DDBJ databases">
        <authorList>
            <person name="Pietrasiak N."/>
            <person name="Ward R."/>
            <person name="Stajich J.E."/>
            <person name="Kurbessoian T."/>
        </authorList>
    </citation>
    <scope>NUCLEOTIDE SEQUENCE</scope>
    <source>
        <strain evidence="1">JT2-VF2</strain>
    </source>
</reference>
<proteinExistence type="predicted"/>
<reference evidence="1" key="2">
    <citation type="journal article" date="2022" name="Microbiol. Resour. Announc.">
        <title>Metagenome Sequencing to Explore Phylogenomics of Terrestrial Cyanobacteria.</title>
        <authorList>
            <person name="Ward R.D."/>
            <person name="Stajich J.E."/>
            <person name="Johansen J.R."/>
            <person name="Huntemann M."/>
            <person name="Clum A."/>
            <person name="Foster B."/>
            <person name="Foster B."/>
            <person name="Roux S."/>
            <person name="Palaniappan K."/>
            <person name="Varghese N."/>
            <person name="Mukherjee S."/>
            <person name="Reddy T.B.K."/>
            <person name="Daum C."/>
            <person name="Copeland A."/>
            <person name="Chen I.A."/>
            <person name="Ivanova N.N."/>
            <person name="Kyrpides N.C."/>
            <person name="Shapiro N."/>
            <person name="Eloe-Fadrosh E.A."/>
            <person name="Pietrasiak N."/>
        </authorList>
    </citation>
    <scope>NUCLEOTIDE SEQUENCE</scope>
    <source>
        <strain evidence="1">JT2-VF2</strain>
    </source>
</reference>
<dbReference type="AlphaFoldDB" id="A0A951Q2I4"/>
<comment type="caution">
    <text evidence="1">The sequence shown here is derived from an EMBL/GenBank/DDBJ whole genome shotgun (WGS) entry which is preliminary data.</text>
</comment>
<protein>
    <submittedName>
        <fullName evidence="1">Uncharacterized protein</fullName>
    </submittedName>
</protein>
<organism evidence="1 2">
    <name type="scientific">Mojavia pulchra JT2-VF2</name>
    <dbReference type="NCBI Taxonomy" id="287848"/>
    <lineage>
        <taxon>Bacteria</taxon>
        <taxon>Bacillati</taxon>
        <taxon>Cyanobacteriota</taxon>
        <taxon>Cyanophyceae</taxon>
        <taxon>Nostocales</taxon>
        <taxon>Nostocaceae</taxon>
    </lineage>
</organism>
<evidence type="ECO:0000313" key="1">
    <source>
        <dbReference type="EMBL" id="MBW4564112.1"/>
    </source>
</evidence>
<name>A0A951Q2I4_9NOST</name>
<gene>
    <name evidence="1" type="ORF">KME32_23820</name>
</gene>